<dbReference type="Proteomes" id="UP000427716">
    <property type="component" value="Chromosome"/>
</dbReference>
<evidence type="ECO:0000256" key="6">
    <source>
        <dbReference type="ARBA" id="ARBA00022430"/>
    </source>
</evidence>
<dbReference type="GO" id="GO:0009098">
    <property type="term" value="P:L-leucine biosynthetic process"/>
    <property type="evidence" value="ECO:0007669"/>
    <property type="project" value="UniProtKB-UniRule"/>
</dbReference>
<comment type="pathway">
    <text evidence="3 10">Amino-acid biosynthesis; L-leucine biosynthesis; L-leucine from 3-methyl-2-oxobutanoate: step 2/4.</text>
</comment>
<dbReference type="Gene3D" id="3.20.19.10">
    <property type="entry name" value="Aconitase, domain 4"/>
    <property type="match status" value="1"/>
</dbReference>
<dbReference type="AlphaFoldDB" id="A0A6I6CWK4"/>
<evidence type="ECO:0000256" key="5">
    <source>
        <dbReference type="ARBA" id="ARBA00011271"/>
    </source>
</evidence>
<dbReference type="GO" id="GO:0009316">
    <property type="term" value="C:3-isopropylmalate dehydratase complex"/>
    <property type="evidence" value="ECO:0007669"/>
    <property type="project" value="InterPro"/>
</dbReference>
<dbReference type="InterPro" id="IPR015928">
    <property type="entry name" value="Aconitase/3IPM_dehydase_swvl"/>
</dbReference>
<evidence type="ECO:0000256" key="10">
    <source>
        <dbReference type="HAMAP-Rule" id="MF_01031"/>
    </source>
</evidence>
<dbReference type="UniPathway" id="UPA00048">
    <property type="reaction ID" value="UER00071"/>
</dbReference>
<keyword evidence="13" id="KW-1185">Reference proteome</keyword>
<dbReference type="HAMAP" id="MF_01031">
    <property type="entry name" value="LeuD_type1"/>
    <property type="match status" value="1"/>
</dbReference>
<dbReference type="InterPro" id="IPR000573">
    <property type="entry name" value="AconitaseA/IPMdHydase_ssu_swvl"/>
</dbReference>
<comment type="function">
    <text evidence="2 10">Catalyzes the isomerization between 2-isopropylmalate and 3-isopropylmalate, via the formation of 2-isopropylmaleate.</text>
</comment>
<evidence type="ECO:0000256" key="3">
    <source>
        <dbReference type="ARBA" id="ARBA00004729"/>
    </source>
</evidence>
<keyword evidence="8 10" id="KW-0456">Lyase</keyword>
<evidence type="ECO:0000259" key="11">
    <source>
        <dbReference type="Pfam" id="PF00694"/>
    </source>
</evidence>
<comment type="subunit">
    <text evidence="5 10">Heterodimer of LeuC and LeuD.</text>
</comment>
<evidence type="ECO:0000256" key="9">
    <source>
        <dbReference type="ARBA" id="ARBA00023304"/>
    </source>
</evidence>
<comment type="similarity">
    <text evidence="4 10">Belongs to the LeuD family. LeuD type 1 subfamily.</text>
</comment>
<dbReference type="EMBL" id="CP046415">
    <property type="protein sequence ID" value="QGT78509.1"/>
    <property type="molecule type" value="Genomic_DNA"/>
</dbReference>
<dbReference type="EC" id="4.2.1.33" evidence="10"/>
<evidence type="ECO:0000256" key="8">
    <source>
        <dbReference type="ARBA" id="ARBA00023239"/>
    </source>
</evidence>
<dbReference type="PANTHER" id="PTHR43345:SF5">
    <property type="entry name" value="3-ISOPROPYLMALATE DEHYDRATASE SMALL SUBUNIT"/>
    <property type="match status" value="1"/>
</dbReference>
<gene>
    <name evidence="10 12" type="primary">leuD</name>
    <name evidence="12" type="ORF">GM160_06140</name>
</gene>
<reference evidence="12 13" key="1">
    <citation type="submission" date="2019-11" db="EMBL/GenBank/DDBJ databases">
        <authorList>
            <person name="Zhang J."/>
            <person name="Sun C."/>
        </authorList>
    </citation>
    <scope>NUCLEOTIDE SEQUENCE [LARGE SCALE GENOMIC DNA]</scope>
    <source>
        <strain evidence="13">sp2</strain>
    </source>
</reference>
<dbReference type="Pfam" id="PF00694">
    <property type="entry name" value="Aconitase_C"/>
    <property type="match status" value="1"/>
</dbReference>
<name>A0A6I6CWK4_9GAMM</name>
<accession>A0A6I6CWK4</accession>
<dbReference type="RefSeq" id="WP_136866108.1">
    <property type="nucleotide sequence ID" value="NZ_CP046415.1"/>
</dbReference>
<dbReference type="NCBIfam" id="NF002458">
    <property type="entry name" value="PRK01641.1"/>
    <property type="match status" value="1"/>
</dbReference>
<comment type="catalytic activity">
    <reaction evidence="1 10">
        <text>(2R,3S)-3-isopropylmalate = (2S)-2-isopropylmalate</text>
        <dbReference type="Rhea" id="RHEA:32287"/>
        <dbReference type="ChEBI" id="CHEBI:1178"/>
        <dbReference type="ChEBI" id="CHEBI:35121"/>
        <dbReference type="EC" id="4.2.1.33"/>
    </reaction>
</comment>
<dbReference type="InterPro" id="IPR004431">
    <property type="entry name" value="3-IsopropMal_deHydase_ssu"/>
</dbReference>
<proteinExistence type="inferred from homology"/>
<keyword evidence="7 10" id="KW-0028">Amino-acid biosynthesis</keyword>
<dbReference type="FunFam" id="3.20.19.10:FF:000003">
    <property type="entry name" value="3-isopropylmalate dehydratase small subunit"/>
    <property type="match status" value="1"/>
</dbReference>
<dbReference type="SUPFAM" id="SSF52016">
    <property type="entry name" value="LeuD/IlvD-like"/>
    <property type="match status" value="1"/>
</dbReference>
<keyword evidence="6 10" id="KW-0432">Leucine biosynthesis</keyword>
<organism evidence="12 13">
    <name type="scientific">Guyparkeria halophila</name>
    <dbReference type="NCBI Taxonomy" id="47960"/>
    <lineage>
        <taxon>Bacteria</taxon>
        <taxon>Pseudomonadati</taxon>
        <taxon>Pseudomonadota</taxon>
        <taxon>Gammaproteobacteria</taxon>
        <taxon>Chromatiales</taxon>
        <taxon>Thioalkalibacteraceae</taxon>
        <taxon>Guyparkeria</taxon>
    </lineage>
</organism>
<dbReference type="InterPro" id="IPR050075">
    <property type="entry name" value="LeuD"/>
</dbReference>
<dbReference type="InterPro" id="IPR033940">
    <property type="entry name" value="IPMI_Swivel"/>
</dbReference>
<dbReference type="NCBIfam" id="TIGR00171">
    <property type="entry name" value="leuD"/>
    <property type="match status" value="1"/>
</dbReference>
<dbReference type="CDD" id="cd01577">
    <property type="entry name" value="IPMI_Swivel"/>
    <property type="match status" value="1"/>
</dbReference>
<dbReference type="KEGG" id="ghl:GM160_06140"/>
<evidence type="ECO:0000256" key="2">
    <source>
        <dbReference type="ARBA" id="ARBA00002695"/>
    </source>
</evidence>
<dbReference type="GO" id="GO:0003861">
    <property type="term" value="F:3-isopropylmalate dehydratase activity"/>
    <property type="evidence" value="ECO:0007669"/>
    <property type="project" value="UniProtKB-UniRule"/>
</dbReference>
<evidence type="ECO:0000313" key="12">
    <source>
        <dbReference type="EMBL" id="QGT78509.1"/>
    </source>
</evidence>
<evidence type="ECO:0000256" key="1">
    <source>
        <dbReference type="ARBA" id="ARBA00000491"/>
    </source>
</evidence>
<dbReference type="PANTHER" id="PTHR43345">
    <property type="entry name" value="3-ISOPROPYLMALATE DEHYDRATASE SMALL SUBUNIT 2-RELATED-RELATED"/>
    <property type="match status" value="1"/>
</dbReference>
<evidence type="ECO:0000256" key="4">
    <source>
        <dbReference type="ARBA" id="ARBA00009845"/>
    </source>
</evidence>
<evidence type="ECO:0000256" key="7">
    <source>
        <dbReference type="ARBA" id="ARBA00022605"/>
    </source>
</evidence>
<protein>
    <recommendedName>
        <fullName evidence="10">3-isopropylmalate dehydratase small subunit</fullName>
        <ecNumber evidence="10">4.2.1.33</ecNumber>
    </recommendedName>
    <alternativeName>
        <fullName evidence="10">Alpha-IPM isomerase</fullName>
        <shortName evidence="10">IPMI</shortName>
    </alternativeName>
    <alternativeName>
        <fullName evidence="10">Isopropylmalate isomerase</fullName>
    </alternativeName>
</protein>
<keyword evidence="9 10" id="KW-0100">Branched-chain amino acid biosynthesis</keyword>
<evidence type="ECO:0000313" key="13">
    <source>
        <dbReference type="Proteomes" id="UP000427716"/>
    </source>
</evidence>
<sequence length="220" mass="24590">MQAFTTHKGIVAPLDRSNVDTDAIIPKQYLKSVKRTGFGPTAFDDWRYLDPGEPGMDHSQRRKNPDFVLNQEPFDRATILLARENFGCGSSREHAVWALTDFGFRAVIAPSFADIFFNNSFKNGLLPIALKEEEVDAIFKAVAANPGLELEIDLPNQVVKAPDGSEYAFEIDSFRKHCLIEGLDDIALTLEHADKIKAYETAQMEKTPWLFNDLRGNVGG</sequence>
<feature type="domain" description="Aconitase A/isopropylmalate dehydratase small subunit swivel" evidence="11">
    <location>
        <begin position="1"/>
        <end position="132"/>
    </location>
</feature>